<evidence type="ECO:0000256" key="1">
    <source>
        <dbReference type="SAM" id="MobiDB-lite"/>
    </source>
</evidence>
<feature type="region of interest" description="Disordered" evidence="1">
    <location>
        <begin position="285"/>
        <end position="348"/>
    </location>
</feature>
<keyword evidence="4" id="KW-1185">Reference proteome</keyword>
<keyword evidence="2" id="KW-0472">Membrane</keyword>
<dbReference type="EMBL" id="JASCSA010000002">
    <property type="protein sequence ID" value="MDI5883400.1"/>
    <property type="molecule type" value="Genomic_DNA"/>
</dbReference>
<proteinExistence type="predicted"/>
<evidence type="ECO:0000313" key="3">
    <source>
        <dbReference type="EMBL" id="MDI5883400.1"/>
    </source>
</evidence>
<evidence type="ECO:0000256" key="2">
    <source>
        <dbReference type="SAM" id="Phobius"/>
    </source>
</evidence>
<dbReference type="RefSeq" id="WP_284726347.1">
    <property type="nucleotide sequence ID" value="NZ_JASCSA010000002.1"/>
</dbReference>
<feature type="transmembrane region" description="Helical" evidence="2">
    <location>
        <begin position="37"/>
        <end position="57"/>
    </location>
</feature>
<feature type="transmembrane region" description="Helical" evidence="2">
    <location>
        <begin position="103"/>
        <end position="120"/>
    </location>
</feature>
<protein>
    <submittedName>
        <fullName evidence="3">Uncharacterized protein</fullName>
    </submittedName>
</protein>
<keyword evidence="2" id="KW-0812">Transmembrane</keyword>
<dbReference type="Proteomes" id="UP001229025">
    <property type="component" value="Unassembled WGS sequence"/>
</dbReference>
<feature type="transmembrane region" description="Helical" evidence="2">
    <location>
        <begin position="64"/>
        <end position="83"/>
    </location>
</feature>
<reference evidence="4" key="1">
    <citation type="submission" date="2023-07" db="EMBL/GenBank/DDBJ databases">
        <title>Genome-based characterization of strain KMM 296 and proposal for reclassification of Cobetia litoralis and Cobetia pacifica, and emended description of the species Cobetia amphilecti and Cobetia marina.</title>
        <authorList>
            <person name="Balabanova L."/>
            <person name="Nedashkovskaya O."/>
        </authorList>
    </citation>
    <scope>NUCLEOTIDE SEQUENCE [LARGE SCALE GENOMIC DNA]</scope>
    <source>
        <strain evidence="4">NRIC 0815</strain>
    </source>
</reference>
<feature type="transmembrane region" description="Helical" evidence="2">
    <location>
        <begin position="127"/>
        <end position="146"/>
    </location>
</feature>
<comment type="caution">
    <text evidence="3">The sequence shown here is derived from an EMBL/GenBank/DDBJ whole genome shotgun (WGS) entry which is preliminary data.</text>
</comment>
<gene>
    <name evidence="3" type="ORF">QLT01_03395</name>
</gene>
<organism evidence="3 4">
    <name type="scientific">Cobetia amphilecti</name>
    <dbReference type="NCBI Taxonomy" id="1055104"/>
    <lineage>
        <taxon>Bacteria</taxon>
        <taxon>Pseudomonadati</taxon>
        <taxon>Pseudomonadota</taxon>
        <taxon>Gammaproteobacteria</taxon>
        <taxon>Oceanospirillales</taxon>
        <taxon>Halomonadaceae</taxon>
        <taxon>Cobetia</taxon>
    </lineage>
</organism>
<accession>A0ABT6UL19</accession>
<keyword evidence="2" id="KW-1133">Transmembrane helix</keyword>
<evidence type="ECO:0000313" key="4">
    <source>
        <dbReference type="Proteomes" id="UP001229025"/>
    </source>
</evidence>
<sequence length="348" mass="38508">MEIKFKVRLSQFVCLIGSVLLLLEAARQISIGLTLTALLLAVGGTMLLVVSLAHELFTLRWFRTLVMLSVALIMSALVLLAPQQHLMWLWGFAVLLLYPRPRWLAPACALIGLVTTWLALAQLGSDWLSLGIGITATLMALGAIGGRRQQQVWMQLERRGRRDSSRAIWSQYQLMRDLPREIARADREDIHIELILLAPVKTGRLANRRLMNTLDSAALPHETRYQLDDGALAVLLVTRGERMASLRRRQLIEHLAMPIRARVQPLNDSDPSALDLKRLSAHLSDEPQPITLLPPLPRKPADADASSDETSTDNASTDDAPSDHGRDILKPASAADKVAVAPSRGNEH</sequence>
<name>A0ABT6UL19_9GAMM</name>